<dbReference type="AlphaFoldDB" id="A0A7X0J8K3"/>
<evidence type="ECO:0000256" key="2">
    <source>
        <dbReference type="ARBA" id="ARBA00012566"/>
    </source>
</evidence>
<dbReference type="Proteomes" id="UP000521017">
    <property type="component" value="Unassembled WGS sequence"/>
</dbReference>
<comment type="catalytic activity">
    <reaction evidence="6">
        <text>an N(4)-(oligosaccharide-(1-&gt;3)-[oligosaccharide-(1-&gt;6)]-beta-D-Man-(1-&gt;4)-beta-D-GlcNAc-(1-&gt;4)-alpha-D-GlcNAc)-L-asparaginyl-[protein] + H2O = an oligosaccharide-(1-&gt;3)-[oligosaccharide-(1-&gt;6)]-beta-D-Man-(1-&gt;4)-D-GlcNAc + N(4)-(N-acetyl-beta-D-glucosaminyl)-L-asparaginyl-[protein]</text>
        <dbReference type="Rhea" id="RHEA:73067"/>
        <dbReference type="Rhea" id="RHEA-COMP:12603"/>
        <dbReference type="Rhea" id="RHEA-COMP:18176"/>
        <dbReference type="ChEBI" id="CHEBI:15377"/>
        <dbReference type="ChEBI" id="CHEBI:132248"/>
        <dbReference type="ChEBI" id="CHEBI:192714"/>
        <dbReference type="ChEBI" id="CHEBI:192715"/>
        <dbReference type="EC" id="3.2.1.96"/>
    </reaction>
</comment>
<evidence type="ECO:0000256" key="3">
    <source>
        <dbReference type="ARBA" id="ARBA00022729"/>
    </source>
</evidence>
<dbReference type="EMBL" id="JACHCC010000017">
    <property type="protein sequence ID" value="MBB6502958.1"/>
    <property type="molecule type" value="Genomic_DNA"/>
</dbReference>
<name>A0A7X0J8K3_9SPHI</name>
<dbReference type="PROSITE" id="PS51910">
    <property type="entry name" value="GH18_2"/>
    <property type="match status" value="1"/>
</dbReference>
<accession>A0A7X0J8K3</accession>
<dbReference type="Gene3D" id="3.20.20.80">
    <property type="entry name" value="Glycosidases"/>
    <property type="match status" value="1"/>
</dbReference>
<keyword evidence="4" id="KW-0378">Hydrolase</keyword>
<organism evidence="9 10">
    <name type="scientific">Pedobacter cryoconitis</name>
    <dbReference type="NCBI Taxonomy" id="188932"/>
    <lineage>
        <taxon>Bacteria</taxon>
        <taxon>Pseudomonadati</taxon>
        <taxon>Bacteroidota</taxon>
        <taxon>Sphingobacteriia</taxon>
        <taxon>Sphingobacteriales</taxon>
        <taxon>Sphingobacteriaceae</taxon>
        <taxon>Pedobacter</taxon>
    </lineage>
</organism>
<feature type="domain" description="GH18" evidence="8">
    <location>
        <begin position="44"/>
        <end position="326"/>
    </location>
</feature>
<dbReference type="GO" id="GO:0005975">
    <property type="term" value="P:carbohydrate metabolic process"/>
    <property type="evidence" value="ECO:0007669"/>
    <property type="project" value="InterPro"/>
</dbReference>
<dbReference type="Pfam" id="PF23916">
    <property type="entry name" value="TIM-barrel_EndoS"/>
    <property type="match status" value="1"/>
</dbReference>
<gene>
    <name evidence="9" type="ORF">HDF25_005143</name>
</gene>
<dbReference type="SUPFAM" id="SSF51445">
    <property type="entry name" value="(Trans)glycosidases"/>
    <property type="match status" value="1"/>
</dbReference>
<dbReference type="InterPro" id="IPR001223">
    <property type="entry name" value="Glyco_hydro18_cat"/>
</dbReference>
<evidence type="ECO:0000256" key="4">
    <source>
        <dbReference type="ARBA" id="ARBA00022801"/>
    </source>
</evidence>
<evidence type="ECO:0000256" key="7">
    <source>
        <dbReference type="SAM" id="SignalP"/>
    </source>
</evidence>
<comment type="caution">
    <text evidence="9">The sequence shown here is derived from an EMBL/GenBank/DDBJ whole genome shotgun (WGS) entry which is preliminary data.</text>
</comment>
<evidence type="ECO:0000259" key="8">
    <source>
        <dbReference type="PROSITE" id="PS51910"/>
    </source>
</evidence>
<evidence type="ECO:0000313" key="10">
    <source>
        <dbReference type="Proteomes" id="UP000521017"/>
    </source>
</evidence>
<proteinExistence type="inferred from homology"/>
<dbReference type="InterPro" id="IPR017853">
    <property type="entry name" value="GH"/>
</dbReference>
<evidence type="ECO:0000256" key="1">
    <source>
        <dbReference type="ARBA" id="ARBA00009336"/>
    </source>
</evidence>
<reference evidence="9 10" key="1">
    <citation type="submission" date="2020-08" db="EMBL/GenBank/DDBJ databases">
        <title>Genomic Encyclopedia of Type Strains, Phase IV (KMG-V): Genome sequencing to study the core and pangenomes of soil and plant-associated prokaryotes.</title>
        <authorList>
            <person name="Whitman W."/>
        </authorList>
    </citation>
    <scope>NUCLEOTIDE SEQUENCE [LARGE SCALE GENOMIC DNA]</scope>
    <source>
        <strain evidence="9 10">M2T3</strain>
    </source>
</reference>
<protein>
    <recommendedName>
        <fullName evidence="2">mannosyl-glycoprotein endo-beta-N-acetylglucosaminidase</fullName>
        <ecNumber evidence="2">3.2.1.96</ecNumber>
    </recommendedName>
</protein>
<dbReference type="NCBIfam" id="NF045481">
    <property type="entry name" value="Endoglyc_F3"/>
    <property type="match status" value="1"/>
</dbReference>
<comment type="similarity">
    <text evidence="1">Belongs to the glycosyl hydrolase 18 family.</text>
</comment>
<dbReference type="EC" id="3.2.1.96" evidence="2"/>
<evidence type="ECO:0000313" key="9">
    <source>
        <dbReference type="EMBL" id="MBB6502958.1"/>
    </source>
</evidence>
<dbReference type="InterPro" id="IPR054978">
    <property type="entry name" value="Endoglyc_F3"/>
</dbReference>
<keyword evidence="3 7" id="KW-0732">Signal</keyword>
<feature type="signal peptide" evidence="7">
    <location>
        <begin position="1"/>
        <end position="22"/>
    </location>
</feature>
<dbReference type="RefSeq" id="WP_184629196.1">
    <property type="nucleotide sequence ID" value="NZ_JACHCC010000017.1"/>
</dbReference>
<sequence>MKNTRKNLLLMLCLVFPALVYTSCQKLEGGGTGSSTKPSAAAKQKFIAYYITDGRNPTFKLKDIPDGVDMVVLFGVKYWQYLDTLKYPAGTGMMASYNSYGAYFNDIKALQKRGIAVLQNVDDAASWQDAKPDGYATPEAWATALKQTLIDKYNLDGISLDIEHSGKKPNPIPPFPKFADIGYYGWYSGSMDANSNFLSCIGALTKYFGPKANNNKQLHTATGLDVYSWNKIAEKYADAIDYFQVQSYDRKVADCQLMMNYAVGTNKIPASKMVFGSYAEGGKSQAEDINLAKWKPTQGQKGGIMVYTFNANVPYANAVLQALRSTD</sequence>
<dbReference type="InterPro" id="IPR057016">
    <property type="entry name" value="EndoS_F2-like_TIM-barrel"/>
</dbReference>
<feature type="chain" id="PRO_5031215882" description="mannosyl-glycoprotein endo-beta-N-acetylglucosaminidase" evidence="7">
    <location>
        <begin position="23"/>
        <end position="327"/>
    </location>
</feature>
<evidence type="ECO:0000256" key="5">
    <source>
        <dbReference type="ARBA" id="ARBA00023295"/>
    </source>
</evidence>
<evidence type="ECO:0000256" key="6">
    <source>
        <dbReference type="ARBA" id="ARBA00034414"/>
    </source>
</evidence>
<dbReference type="GO" id="GO:0033925">
    <property type="term" value="F:mannosyl-glycoprotein endo-beta-N-acetylglucosaminidase activity"/>
    <property type="evidence" value="ECO:0007669"/>
    <property type="project" value="UniProtKB-EC"/>
</dbReference>
<keyword evidence="5" id="KW-0326">Glycosidase</keyword>